<reference evidence="1" key="1">
    <citation type="submission" date="2020-11" db="EMBL/GenBank/DDBJ databases">
        <authorList>
            <person name="Tran Van P."/>
        </authorList>
    </citation>
    <scope>NUCLEOTIDE SEQUENCE</scope>
</reference>
<organism evidence="1">
    <name type="scientific">Cyprideis torosa</name>
    <dbReference type="NCBI Taxonomy" id="163714"/>
    <lineage>
        <taxon>Eukaryota</taxon>
        <taxon>Metazoa</taxon>
        <taxon>Ecdysozoa</taxon>
        <taxon>Arthropoda</taxon>
        <taxon>Crustacea</taxon>
        <taxon>Oligostraca</taxon>
        <taxon>Ostracoda</taxon>
        <taxon>Podocopa</taxon>
        <taxon>Podocopida</taxon>
        <taxon>Cytherocopina</taxon>
        <taxon>Cytheroidea</taxon>
        <taxon>Cytherideidae</taxon>
        <taxon>Cyprideis</taxon>
    </lineage>
</organism>
<accession>A0A7R8WJ74</accession>
<protein>
    <submittedName>
        <fullName evidence="1">Uncharacterized protein</fullName>
    </submittedName>
</protein>
<dbReference type="AlphaFoldDB" id="A0A7R8WJ74"/>
<evidence type="ECO:0000313" key="1">
    <source>
        <dbReference type="EMBL" id="CAD7229952.1"/>
    </source>
</evidence>
<proteinExistence type="predicted"/>
<gene>
    <name evidence="1" type="ORF">CTOB1V02_LOCUS7817</name>
</gene>
<dbReference type="EMBL" id="OB662372">
    <property type="protein sequence ID" value="CAD7229952.1"/>
    <property type="molecule type" value="Genomic_DNA"/>
</dbReference>
<name>A0A7R8WJ74_9CRUS</name>
<sequence>MKVVIALAVLALVAVSQSFAAVEKIVEPTDVQETHIGEEEAPPPLPEGVSLDEEGFPVDAEGKRLTEADLSPEEWRHYGRGYGRGFGGYGGYGRGRYGGYGGYGGYRRHGFGGYGRRYYGRR</sequence>